<evidence type="ECO:0000256" key="9">
    <source>
        <dbReference type="ARBA" id="ARBA00032238"/>
    </source>
</evidence>
<reference evidence="14 15" key="1">
    <citation type="journal article" date="2015" name="Genome Announc.">
        <title>Expanding the biotechnology potential of lactobacilli through comparative genomics of 213 strains and associated genera.</title>
        <authorList>
            <person name="Sun Z."/>
            <person name="Harris H.M."/>
            <person name="McCann A."/>
            <person name="Guo C."/>
            <person name="Argimon S."/>
            <person name="Zhang W."/>
            <person name="Yang X."/>
            <person name="Jeffery I.B."/>
            <person name="Cooney J.C."/>
            <person name="Kagawa T.F."/>
            <person name="Liu W."/>
            <person name="Song Y."/>
            <person name="Salvetti E."/>
            <person name="Wrobel A."/>
            <person name="Rasinkangas P."/>
            <person name="Parkhill J."/>
            <person name="Rea M.C."/>
            <person name="O'Sullivan O."/>
            <person name="Ritari J."/>
            <person name="Douillard F.P."/>
            <person name="Paul Ross R."/>
            <person name="Yang R."/>
            <person name="Briner A.E."/>
            <person name="Felis G.E."/>
            <person name="de Vos W.M."/>
            <person name="Barrangou R."/>
            <person name="Klaenhammer T.R."/>
            <person name="Caufield P.W."/>
            <person name="Cui Y."/>
            <person name="Zhang H."/>
            <person name="O'Toole P.W."/>
        </authorList>
    </citation>
    <scope>NUCLEOTIDE SEQUENCE [LARGE SCALE GENOMIC DNA]</scope>
    <source>
        <strain evidence="14 15">DSM 12361</strain>
    </source>
</reference>
<evidence type="ECO:0000256" key="10">
    <source>
        <dbReference type="PROSITE-ProRule" id="PRU00591"/>
    </source>
</evidence>
<accession>A0A0R1FSR6</accession>
<dbReference type="SMART" id="SM00642">
    <property type="entry name" value="Aamy"/>
    <property type="match status" value="1"/>
</dbReference>
<evidence type="ECO:0000256" key="4">
    <source>
        <dbReference type="ARBA" id="ARBA00012592"/>
    </source>
</evidence>
<dbReference type="InterPro" id="IPR006047">
    <property type="entry name" value="GH13_cat_dom"/>
</dbReference>
<keyword evidence="11" id="KW-0175">Coiled coil</keyword>
<feature type="compositionally biased region" description="Low complexity" evidence="12">
    <location>
        <begin position="2269"/>
        <end position="2279"/>
    </location>
</feature>
<evidence type="ECO:0000256" key="6">
    <source>
        <dbReference type="ARBA" id="ARBA00022679"/>
    </source>
</evidence>
<dbReference type="Gene3D" id="2.10.270.10">
    <property type="entry name" value="Cholin Binding"/>
    <property type="match status" value="4"/>
</dbReference>
<feature type="compositionally biased region" description="Low complexity" evidence="12">
    <location>
        <begin position="2286"/>
        <end position="2386"/>
    </location>
</feature>
<evidence type="ECO:0000256" key="3">
    <source>
        <dbReference type="ARBA" id="ARBA00009247"/>
    </source>
</evidence>
<comment type="similarity">
    <text evidence="3">Belongs to the glycosyl hydrolase 70 family.</text>
</comment>
<keyword evidence="14" id="KW-0378">Hydrolase</keyword>
<dbReference type="Proteomes" id="UP000051794">
    <property type="component" value="Unassembled WGS sequence"/>
</dbReference>
<dbReference type="Gene3D" id="3.20.20.470">
    <property type="entry name" value="Glucansucrase"/>
    <property type="match status" value="2"/>
</dbReference>
<dbReference type="EC" id="2.4.1.5" evidence="4"/>
<feature type="compositionally biased region" description="Polar residues" evidence="12">
    <location>
        <begin position="2390"/>
        <end position="2410"/>
    </location>
</feature>
<dbReference type="GO" id="GO:0047849">
    <property type="term" value="F:dextransucrase activity"/>
    <property type="evidence" value="ECO:0007669"/>
    <property type="project" value="UniProtKB-EC"/>
</dbReference>
<gene>
    <name evidence="14" type="ORF">FD43_GL000981</name>
</gene>
<feature type="compositionally biased region" description="Polar residues" evidence="12">
    <location>
        <begin position="665"/>
        <end position="680"/>
    </location>
</feature>
<evidence type="ECO:0000313" key="15">
    <source>
        <dbReference type="Proteomes" id="UP000051794"/>
    </source>
</evidence>
<feature type="compositionally biased region" description="Polar residues" evidence="12">
    <location>
        <begin position="2422"/>
        <end position="2452"/>
    </location>
</feature>
<evidence type="ECO:0000256" key="7">
    <source>
        <dbReference type="ARBA" id="ARBA00022737"/>
    </source>
</evidence>
<feature type="repeat" description="Cell wall-binding" evidence="10">
    <location>
        <begin position="949"/>
        <end position="969"/>
    </location>
</feature>
<dbReference type="SUPFAM" id="SSF51445">
    <property type="entry name" value="(Trans)glycosidases"/>
    <property type="match status" value="4"/>
</dbReference>
<comment type="function">
    <text evidence="2">Production of extracellular glucans, that are thought to play a key role in the development of the dental plaque because of their ability to adhere to smooth surfaces and mediate the aggregation of bacterial cells and food debris.</text>
</comment>
<dbReference type="GO" id="GO:0046527">
    <property type="term" value="F:glucosyltransferase activity"/>
    <property type="evidence" value="ECO:0007669"/>
    <property type="project" value="InterPro"/>
</dbReference>
<dbReference type="NCBIfam" id="TIGR04035">
    <property type="entry name" value="glucan_65_rpt"/>
    <property type="match status" value="5"/>
</dbReference>
<evidence type="ECO:0000259" key="13">
    <source>
        <dbReference type="SMART" id="SM00642"/>
    </source>
</evidence>
<feature type="domain" description="Glycosyl hydrolase family 13 catalytic" evidence="13">
    <location>
        <begin position="686"/>
        <end position="1842"/>
    </location>
</feature>
<keyword evidence="6" id="KW-0808">Transferase</keyword>
<evidence type="ECO:0000313" key="14">
    <source>
        <dbReference type="EMBL" id="KRK22577.1"/>
    </source>
</evidence>
<dbReference type="InterPro" id="IPR017853">
    <property type="entry name" value="GH"/>
</dbReference>
<evidence type="ECO:0000256" key="12">
    <source>
        <dbReference type="SAM" id="MobiDB-lite"/>
    </source>
</evidence>
<protein>
    <recommendedName>
        <fullName evidence="4">dextransucrase</fullName>
        <ecNumber evidence="4">2.4.1.5</ecNumber>
    </recommendedName>
    <alternativeName>
        <fullName evidence="8">Dextransucrase</fullName>
    </alternativeName>
    <alternativeName>
        <fullName evidence="9">Sucrose 6-glucosyltransferase</fullName>
    </alternativeName>
</protein>
<dbReference type="Gene3D" id="2.30.30.420">
    <property type="entry name" value="glucansucrase"/>
    <property type="match status" value="2"/>
</dbReference>
<keyword evidence="5" id="KW-0328">Glycosyltransferase</keyword>
<organism evidence="14 15">
    <name type="scientific">Apilactobacillus kunkeei DSM 12361 = ATCC 700308</name>
    <dbReference type="NCBI Taxonomy" id="1423768"/>
    <lineage>
        <taxon>Bacteria</taxon>
        <taxon>Bacillati</taxon>
        <taxon>Bacillota</taxon>
        <taxon>Bacilli</taxon>
        <taxon>Lactobacillales</taxon>
        <taxon>Lactobacillaceae</taxon>
        <taxon>Apilactobacillus</taxon>
    </lineage>
</organism>
<dbReference type="InterPro" id="IPR027636">
    <property type="entry name" value="Glucan-bd_rpt"/>
</dbReference>
<dbReference type="Pfam" id="PF02324">
    <property type="entry name" value="Glyco_hydro_70"/>
    <property type="match status" value="2"/>
</dbReference>
<dbReference type="InterPro" id="IPR018337">
    <property type="entry name" value="Cell_wall/Cho-bd_repeat"/>
</dbReference>
<proteinExistence type="inferred from homology"/>
<dbReference type="InterPro" id="IPR003318">
    <property type="entry name" value="Glyco_hydro70cat"/>
</dbReference>
<evidence type="ECO:0000256" key="5">
    <source>
        <dbReference type="ARBA" id="ARBA00022676"/>
    </source>
</evidence>
<evidence type="ECO:0000256" key="8">
    <source>
        <dbReference type="ARBA" id="ARBA00029911"/>
    </source>
</evidence>
<comment type="catalytic activity">
    <reaction evidence="1">
        <text>[(1-&gt;6)-alpha-D-glucosyl](n) + sucrose = [(1-&gt;6)-alpha-D-glucosyl](n+1) + D-fructose</text>
        <dbReference type="Rhea" id="RHEA:18825"/>
        <dbReference type="Rhea" id="RHEA-COMP:11144"/>
        <dbReference type="Rhea" id="RHEA-COMP:11145"/>
        <dbReference type="ChEBI" id="CHEBI:17992"/>
        <dbReference type="ChEBI" id="CHEBI:18269"/>
        <dbReference type="ChEBI" id="CHEBI:37721"/>
        <dbReference type="EC" id="2.4.1.5"/>
    </reaction>
</comment>
<evidence type="ECO:0000256" key="1">
    <source>
        <dbReference type="ARBA" id="ARBA00001152"/>
    </source>
</evidence>
<dbReference type="Pfam" id="PF19127">
    <property type="entry name" value="Choline_bind_3"/>
    <property type="match status" value="5"/>
</dbReference>
<dbReference type="PROSITE" id="PS51170">
    <property type="entry name" value="CW"/>
    <property type="match status" value="1"/>
</dbReference>
<dbReference type="PANTHER" id="PTHR10357">
    <property type="entry name" value="ALPHA-AMYLASE FAMILY MEMBER"/>
    <property type="match status" value="1"/>
</dbReference>
<dbReference type="PATRIC" id="fig|1423768.4.peg.988"/>
<dbReference type="GO" id="GO:0009250">
    <property type="term" value="P:glucan biosynthetic process"/>
    <property type="evidence" value="ECO:0007669"/>
    <property type="project" value="InterPro"/>
</dbReference>
<sequence length="2621" mass="291617">MQSYESVSLSVSLASNASQNLKSHTKNIDGKTYFYDLNNNEVKSALIDDNNTYYYFGPNGYLTTFDDSKFSDGSINSSDQLSIYTPDGKSITNVDGFLTADSWYRPKQIQVSDTQWRNSTNADFRPLLSVWWPNKTVEINYLNYMSKNGLVNGHFDNNSSANDINQAAATVRLSIENKIKADNGDLSAIRSLFTTFINSQDEWNIDSEDYNSGDGLQGGSLLFGNNSETKDANSNYRLLNRNPTQQDGKIDYTHTQDPGFEFLLANDVDNSNPVVQAETLNWLHYLMNFGSIVNKDSSANFDGVRVDAVDNMDADVLNIISQYFRDAYKINANDVNSNNHLSILEDWSGNDPYYQKDHGTNQMTLDSDYLSSLRSILMYNPSVRSDMSTIINAGIVDRADDNTTNKAIPNYEIVRAHDAGVQDIISQIIIDNIDPHASASNPTWEQMREAFKIYDADENSTVKKYTQYNIPASYALTLTNKDTTPRVYYGDLYTDDGQFMEQKTPYYDAIAEMLKSRVKYVAGGQHMEAVKVNNGEDTILTSVRYGKDALNADDLGDSLTRTSGIAVVESNNPTLSLSDKDKVVIHMGAAHKNQEYRQLLTASNSGIDSFDSDSSKGYVVVRTDDNGDLTLDGNIIKGYANPQVSGYLSMWVPLGASDNQDIRTAPSSESSTDGQSIHSNEASDSNVILEAFSNFQNFPQTTDQYENVVIQKNAEDFKNLGFTYLELPPQYKSTKDGSFIDSVVQNGYSFNDRYDLGFDTPTKYGTAEQLIDAIKSLHAQGIKVLADIVPDQIYSLPNQQIVNATRTNPYGDANFNSNLINVLYDAFSKGSGTDYQYKYGGEFLEQLKKLYPDLFTTKQISTGQPIDASKKLKIWTAEYLNGSNIQGRGSGYVLSSTPNSNYYTVVDDGNTNIKSSNLPKGLLGDNVEYGLKLIDGKMKYVSTGGFIAKNTFIQDDNHNWYYVDNNGDFVTSPQVINGNKYFFLSNGVNLRDFISVNSDGTMNYYQSNGILANNPGYYYSNNINQMVHVNNNGVLDTGIVNVNGYVQYFDDNGYQVKGDIVNFNGRKMYFDDGSGNLVYNRFVSYNGNWYYAGSNGLLVNGLQNINNQSLYFDDNGKQVKGGMISLDNHKMYFDANSGNLYKNSFVLLDGDVYYANNDGYIVNGYQNIGGRNLYFDSDGKQVKDQFVNINGNKVYFNGTDGSEVKDDFIIHDDKEYYADNQGHLLTGYNFVNGQNMYFNEDGSQVKNSIVSLDGKLMYFDENSGNQVKNGFILHNGNVYYSNKDGILVTGYQNIDGQDLFFNADGTQIKGGTAEIDGVNYYFENGEGHLVGKVDQVINSNRFSDNKLLDANNNVVKGLIFNNGQLQYFDSLTGDQAKNKQIIADGNTYYFDNSGNGTYLFTNIGESETNDFSQRNAANSVNLSDYKNVVDGFFTADTWYRPKQILDNGTTWRNSNSNDFRPMITVWWPNKNVQVNYLKLMQNNNLLDKSTNYTLQSNQQMLNQAAQNAQVNIEKKIAQTGNTDWLNDLLFKGNGDTPSFVKQQYIWNILSESPGQDDALLQNGYFKYVNSELTPNTNSSYRISNNLCDFLLANDVDNSNPAVQAEDLNWLYYLTNFGTITANDPNANFDSIRIDAYAFINNDIVQRSNDYMKQKYKLTESSNNANSHLSIVEAGVDAGTTSTNNDELVESPFRTISYGLIHKDRNPQDMNNFIKEVDTGVVIADHENNSQEIGQPNYSIVHAHDKDIQDKVGEAIVDATGIKDWTNFTPSELSAGLKLYYDDQRSSEKKYNDYNIPSAYAIMLTNKGTVPRIYYGDMYQDDGQFMQKQSVYYDDIVSLLTARKKYVSGGQSMSVDHNNFLESVRFGKGAGSESDSGNAETRNEGIGLIVGNDQNKKLNDGDTVVLHMGAAHRNQKYRALMLTTNDGIKNYDSDENAPIAETDSNGDLVFSNKDINGQANTSVRGVLNPEVAGYVAAWVPLGASDDQDSRTLSSNKSYNDGKVLHSGDDLDSNVIFEAFSNFQPEPTNENEYENVVIPQKASLFKDWGITSFELPPQYRSSNDHTFVDATINNGYAFSDRYDLGFGQPTKYGTDVDLRNTIKSLHDNGMQVMADVVYNQLYNLPGQEVVSAVRAGFTGNTVSLPFGNQLYVVNTVGGGDYQKKYGGAFLQKLYQEYPSLFDSEKYQYNSKNYVTDLLVMTDGERSAIPSDQPITEWSAKYMNGTNILGRGMGYVLKDWNTGTYFKLNGNNSVLPDVLTYRNSFDDNTGTQSSSSAQSSASNHETQISSSAQSSASNHEAQSSSSAQSSVSSHEVQSSSSAQSSASSHEVQSSSSAQSSASSHEVQSSSSAQSSASSNEAQSSSSAQSSASSHEAQKSSSAQSSASSHGEQGKTSAHGNGNGVSQNKPSQSHANDDSDKVLSNRKLTTNNQVSNDHSVNNQTTQHVSNVNTLSRTKTRENQKIQSKMLTTKSLKQVNKQASSQEKLVKKELKQLDKLKAELKKHSSKKLKKEYNALLQKYKANKKYYLALVAEQNTVEKYLKSAKNLKKDKKALNSLNKKLAKDKKELKRHTSKKLKKTYEKDIKGKKKLTKAIKKYKGDEAKLKKAIVNNFKKASSMKSKKK</sequence>
<dbReference type="GO" id="GO:0016787">
    <property type="term" value="F:hydrolase activity"/>
    <property type="evidence" value="ECO:0007669"/>
    <property type="project" value="UniProtKB-KW"/>
</dbReference>
<keyword evidence="7" id="KW-0677">Repeat</keyword>
<comment type="caution">
    <text evidence="14">The sequence shown here is derived from an EMBL/GenBank/DDBJ whole genome shotgun (WGS) entry which is preliminary data.</text>
</comment>
<dbReference type="SUPFAM" id="SSF69360">
    <property type="entry name" value="Cell wall binding repeat"/>
    <property type="match status" value="3"/>
</dbReference>
<feature type="region of interest" description="Disordered" evidence="12">
    <location>
        <begin position="660"/>
        <end position="680"/>
    </location>
</feature>
<feature type="region of interest" description="Disordered" evidence="12">
    <location>
        <begin position="2263"/>
        <end position="2461"/>
    </location>
</feature>
<evidence type="ECO:0000256" key="11">
    <source>
        <dbReference type="SAM" id="Coils"/>
    </source>
</evidence>
<feature type="coiled-coil region" evidence="11">
    <location>
        <begin position="2471"/>
        <end position="2605"/>
    </location>
</feature>
<name>A0A0R1FSR6_9LACO</name>
<dbReference type="EMBL" id="AZCK01000016">
    <property type="protein sequence ID" value="KRK22577.1"/>
    <property type="molecule type" value="Genomic_DNA"/>
</dbReference>
<evidence type="ECO:0000256" key="2">
    <source>
        <dbReference type="ARBA" id="ARBA00003243"/>
    </source>
</evidence>